<dbReference type="Proteomes" id="UP001429100">
    <property type="component" value="Unassembled WGS sequence"/>
</dbReference>
<dbReference type="VEuPathDB" id="CryptoDB:CHUDEA8_2660"/>
<organism evidence="2">
    <name type="scientific">Cryptosporidium hominis</name>
    <dbReference type="NCBI Taxonomy" id="237895"/>
    <lineage>
        <taxon>Eukaryota</taxon>
        <taxon>Sar</taxon>
        <taxon>Alveolata</taxon>
        <taxon>Apicomplexa</taxon>
        <taxon>Conoidasida</taxon>
        <taxon>Coccidia</taxon>
        <taxon>Eucoccidiorida</taxon>
        <taxon>Eimeriorina</taxon>
        <taxon>Cryptosporidiidae</taxon>
        <taxon>Cryptosporidium</taxon>
    </lineage>
</organism>
<dbReference type="OrthoDB" id="340131at2759"/>
<evidence type="ECO:0000313" key="2">
    <source>
        <dbReference type="EMBL" id="CUV07815.1"/>
    </source>
</evidence>
<dbReference type="EMBL" id="LN877954">
    <property type="protein sequence ID" value="CUV07815.1"/>
    <property type="molecule type" value="Genomic_DNA"/>
</dbReference>
<evidence type="ECO:0000256" key="1">
    <source>
        <dbReference type="SAM" id="MobiDB-lite"/>
    </source>
</evidence>
<protein>
    <submittedName>
        <fullName evidence="2">Uncharacterized protein</fullName>
    </submittedName>
</protein>
<feature type="compositionally biased region" description="Polar residues" evidence="1">
    <location>
        <begin position="356"/>
        <end position="377"/>
    </location>
</feature>
<dbReference type="VEuPathDB" id="CryptoDB:ChTU502y2012_421g0455"/>
<name>A0A0S4TLM2_CRYHO</name>
<reference evidence="2" key="2">
    <citation type="submission" date="2015-08" db="EMBL/GenBank/DDBJ databases">
        <authorList>
            <person name="Babu N.S."/>
            <person name="Beckwith C.J."/>
            <person name="Beseler K.G."/>
            <person name="Brison A."/>
            <person name="Carone J.V."/>
            <person name="Caskin T.P."/>
            <person name="Diamond M."/>
            <person name="Durham M.E."/>
            <person name="Foxe J.M."/>
            <person name="Go M."/>
            <person name="Henderson B.A."/>
            <person name="Jones I.B."/>
            <person name="McGettigan J.A."/>
            <person name="Micheletti S.J."/>
            <person name="Nasrallah M.E."/>
            <person name="Ortiz D."/>
            <person name="Piller C.R."/>
            <person name="Privatt S.R."/>
            <person name="Schneider S.L."/>
            <person name="Sharp S."/>
            <person name="Smith T.C."/>
            <person name="Stanton J.D."/>
            <person name="Ullery H.E."/>
            <person name="Wilson R.J."/>
            <person name="Serrano M.G."/>
            <person name="Buck G."/>
            <person name="Lee V."/>
            <person name="Wang Y."/>
            <person name="Carvalho R."/>
            <person name="Voegtly L."/>
            <person name="Shi R."/>
            <person name="Duckworth R."/>
            <person name="Johnson A."/>
            <person name="Loviza R."/>
            <person name="Walstead R."/>
            <person name="Shah Z."/>
            <person name="Kiflezghi M."/>
            <person name="Wade K."/>
            <person name="Ball S.L."/>
            <person name="Bradley K.W."/>
            <person name="Asai D.J."/>
            <person name="Bowman C.A."/>
            <person name="Russell D.A."/>
            <person name="Pope W.H."/>
            <person name="Jacobs-Sera D."/>
            <person name="Hendrix R.W."/>
            <person name="Hatfull G.F."/>
        </authorList>
    </citation>
    <scope>NUCLEOTIDE SEQUENCE [LARGE SCALE GENOMIC DNA]</scope>
</reference>
<accession>A0A0S4TLM2</accession>
<reference evidence="3 4" key="3">
    <citation type="submission" date="2017-10" db="EMBL/GenBank/DDBJ databases">
        <title>Consistent, comparative and evidence-based genome annotation and re-annotation for the closely-related species, Cryptosporidium parvum, C. hominis and C. tyzzeri.</title>
        <authorList>
            <person name="Baptista R.P."/>
            <person name="Li Y."/>
            <person name="Sateriale A."/>
            <person name="Striepen B."/>
            <person name="Kissinger J.C."/>
        </authorList>
    </citation>
    <scope>NUCLEOTIDE SEQUENCE [LARGE SCALE GENOMIC DNA]</scope>
    <source>
        <strain evidence="3">30976</strain>
    </source>
</reference>
<keyword evidence="4" id="KW-1185">Reference proteome</keyword>
<dbReference type="Proteomes" id="UP000199752">
    <property type="component" value="Chromosome 8"/>
</dbReference>
<dbReference type="VEuPathDB" id="CryptoDB:Chro.80311"/>
<gene>
    <name evidence="2" type="ORF">CHUDEA8_2660</name>
    <name evidence="3" type="ORF">GY17_00000700</name>
</gene>
<evidence type="ECO:0000313" key="3">
    <source>
        <dbReference type="EMBL" id="PPS98280.1"/>
    </source>
</evidence>
<feature type="compositionally biased region" description="Polar residues" evidence="1">
    <location>
        <begin position="317"/>
        <end position="328"/>
    </location>
</feature>
<feature type="region of interest" description="Disordered" evidence="1">
    <location>
        <begin position="317"/>
        <end position="411"/>
    </location>
</feature>
<dbReference type="EMBL" id="JTAI01000002">
    <property type="protein sequence ID" value="PPS98280.1"/>
    <property type="molecule type" value="Genomic_DNA"/>
</dbReference>
<dbReference type="VEuPathDB" id="CryptoDB:GY17_00000700"/>
<sequence>MRQYSPIDIALDDGLFYSFRISMGIFDSLISKDEEEKVKRIFQNKKSLKVNDIDLYRQGFLKKIDLGKNDLTSEVFTETNNFLSCIGKLDDEFIHLLFQFSEIIILDNSSSKLVLAVNESISYNSGIDESCECKVLPINSSIFGFVDYIDTRNDTIKSFISKFNKKMFDSSPFLDNKHKHNKNEFITYIKLLLRVSFIKSICLLKMYGKKLPIYLFDGSQLLIKIEPIFNSSNEDCMISYKVIDGQIDSSIVKVDLDYYQFRWFHSWKKLLRNSSGYFFPHKNSMSQFLPNKKLCLQNTNNFEPILTPLRKSLSNVNYEDSKFSPNNEKPSKKTSKSNQVHTQNKDIDTEEENDSSLKTNDESNPNSPSLSKTTNDVINELLNKPNSNIKSSKQKKKRSKQSESSDIENSQDYVDKLIQQQTMQLFNL</sequence>
<evidence type="ECO:0000313" key="4">
    <source>
        <dbReference type="Proteomes" id="UP001429100"/>
    </source>
</evidence>
<proteinExistence type="predicted"/>
<dbReference type="AlphaFoldDB" id="A0A0S4TLM2"/>
<reference evidence="3 4" key="1">
    <citation type="submission" date="2014-11" db="EMBL/GenBank/DDBJ databases">
        <title>Comparative genomic analysis of Cryptosporidium hominis reveals occurrence of genetic recombination in virulent subtypes.</title>
        <authorList>
            <person name="Guo Y."/>
            <person name="Tang K."/>
            <person name="Frace M."/>
            <person name="Li N."/>
            <person name="Roellig D.M."/>
            <person name="Sammons S."/>
            <person name="Knipe K."/>
            <person name="Rowe L."/>
            <person name="Feng Y."/>
            <person name="Xiao L."/>
        </authorList>
    </citation>
    <scope>NUCLEOTIDE SEQUENCE [LARGE SCALE GENOMIC DNA]</scope>
    <source>
        <strain evidence="3">30976</strain>
    </source>
</reference>